<dbReference type="AlphaFoldDB" id="B7KEK0"/>
<proteinExistence type="predicted"/>
<feature type="compositionally biased region" description="Polar residues" evidence="1">
    <location>
        <begin position="67"/>
        <end position="83"/>
    </location>
</feature>
<gene>
    <name evidence="2" type="ordered locus">PCC7424_0562</name>
</gene>
<organism evidence="2 3">
    <name type="scientific">Gloeothece citriformis (strain PCC 7424)</name>
    <name type="common">Cyanothece sp. (strain PCC 7424)</name>
    <dbReference type="NCBI Taxonomy" id="65393"/>
    <lineage>
        <taxon>Bacteria</taxon>
        <taxon>Bacillati</taxon>
        <taxon>Cyanobacteriota</taxon>
        <taxon>Cyanophyceae</taxon>
        <taxon>Oscillatoriophycideae</taxon>
        <taxon>Chroococcales</taxon>
        <taxon>Aphanothecaceae</taxon>
        <taxon>Gloeothece</taxon>
        <taxon>Gloeothece citriformis</taxon>
    </lineage>
</organism>
<evidence type="ECO:0000313" key="2">
    <source>
        <dbReference type="EMBL" id="ACK69025.1"/>
    </source>
</evidence>
<name>B7KEK0_GLOC7</name>
<protein>
    <submittedName>
        <fullName evidence="2">Uncharacterized protein</fullName>
    </submittedName>
</protein>
<dbReference type="EMBL" id="CP001291">
    <property type="protein sequence ID" value="ACK69025.1"/>
    <property type="molecule type" value="Genomic_DNA"/>
</dbReference>
<feature type="region of interest" description="Disordered" evidence="1">
    <location>
        <begin position="64"/>
        <end position="83"/>
    </location>
</feature>
<sequence>MKKPNKTHRRRGDDSRLTQERYDEKLSRTLLESSGEGNSFTDFIHPPQCKRADIVDHYQKNRKEYNAQESSQANCLSYHSINP</sequence>
<evidence type="ECO:0000256" key="1">
    <source>
        <dbReference type="SAM" id="MobiDB-lite"/>
    </source>
</evidence>
<reference evidence="3" key="1">
    <citation type="journal article" date="2011" name="MBio">
        <title>Novel metabolic attributes of the genus Cyanothece, comprising a group of unicellular nitrogen-fixing Cyanobacteria.</title>
        <authorList>
            <person name="Bandyopadhyay A."/>
            <person name="Elvitigala T."/>
            <person name="Welsh E."/>
            <person name="Stockel J."/>
            <person name="Liberton M."/>
            <person name="Min H."/>
            <person name="Sherman L.A."/>
            <person name="Pakrasi H.B."/>
        </authorList>
    </citation>
    <scope>NUCLEOTIDE SEQUENCE [LARGE SCALE GENOMIC DNA]</scope>
    <source>
        <strain evidence="3">PCC 7424</strain>
    </source>
</reference>
<keyword evidence="3" id="KW-1185">Reference proteome</keyword>
<dbReference type="HOGENOM" id="CLU_2536974_0_0_3"/>
<feature type="compositionally biased region" description="Basic and acidic residues" evidence="1">
    <location>
        <begin position="11"/>
        <end position="24"/>
    </location>
</feature>
<feature type="region of interest" description="Disordered" evidence="1">
    <location>
        <begin position="1"/>
        <end position="24"/>
    </location>
</feature>
<evidence type="ECO:0000313" key="3">
    <source>
        <dbReference type="Proteomes" id="UP000002384"/>
    </source>
</evidence>
<feature type="compositionally biased region" description="Basic residues" evidence="1">
    <location>
        <begin position="1"/>
        <end position="10"/>
    </location>
</feature>
<dbReference type="KEGG" id="cyc:PCC7424_0562"/>
<accession>B7KEK0</accession>
<dbReference type="Proteomes" id="UP000002384">
    <property type="component" value="Chromosome"/>
</dbReference>